<feature type="compositionally biased region" description="Basic and acidic residues" evidence="1">
    <location>
        <begin position="253"/>
        <end position="262"/>
    </location>
</feature>
<evidence type="ECO:0000256" key="1">
    <source>
        <dbReference type="SAM" id="MobiDB-lite"/>
    </source>
</evidence>
<feature type="region of interest" description="Disordered" evidence="1">
    <location>
        <begin position="173"/>
        <end position="282"/>
    </location>
</feature>
<feature type="compositionally biased region" description="Low complexity" evidence="1">
    <location>
        <begin position="185"/>
        <end position="205"/>
    </location>
</feature>
<evidence type="ECO:0000313" key="2">
    <source>
        <dbReference type="EMBL" id="KFO30323.1"/>
    </source>
</evidence>
<name>A0A091DIK8_FUKDA</name>
<evidence type="ECO:0000313" key="3">
    <source>
        <dbReference type="Proteomes" id="UP000028990"/>
    </source>
</evidence>
<keyword evidence="3" id="KW-1185">Reference proteome</keyword>
<organism evidence="2 3">
    <name type="scientific">Fukomys damarensis</name>
    <name type="common">Damaraland mole rat</name>
    <name type="synonym">Cryptomys damarensis</name>
    <dbReference type="NCBI Taxonomy" id="885580"/>
    <lineage>
        <taxon>Eukaryota</taxon>
        <taxon>Metazoa</taxon>
        <taxon>Chordata</taxon>
        <taxon>Craniata</taxon>
        <taxon>Vertebrata</taxon>
        <taxon>Euteleostomi</taxon>
        <taxon>Mammalia</taxon>
        <taxon>Eutheria</taxon>
        <taxon>Euarchontoglires</taxon>
        <taxon>Glires</taxon>
        <taxon>Rodentia</taxon>
        <taxon>Hystricomorpha</taxon>
        <taxon>Bathyergidae</taxon>
        <taxon>Fukomys</taxon>
    </lineage>
</organism>
<dbReference type="Proteomes" id="UP000028990">
    <property type="component" value="Unassembled WGS sequence"/>
</dbReference>
<protein>
    <submittedName>
        <fullName evidence="2">Uncharacterized protein</fullName>
    </submittedName>
</protein>
<reference evidence="2 3" key="1">
    <citation type="submission" date="2013-11" db="EMBL/GenBank/DDBJ databases">
        <title>The Damaraland mole rat (Fukomys damarensis) genome and evolution of African mole rats.</title>
        <authorList>
            <person name="Gladyshev V.N."/>
            <person name="Fang X."/>
        </authorList>
    </citation>
    <scope>NUCLEOTIDE SEQUENCE [LARGE SCALE GENOMIC DNA]</scope>
    <source>
        <tissue evidence="2">Liver</tissue>
    </source>
</reference>
<accession>A0A091DIK8</accession>
<dbReference type="AlphaFoldDB" id="A0A091DIK8"/>
<dbReference type="EMBL" id="KN122452">
    <property type="protein sequence ID" value="KFO30323.1"/>
    <property type="molecule type" value="Genomic_DNA"/>
</dbReference>
<sequence>MVVVGVVSNDGVHGDSKGSSCGAVIMVVKTMAMRRTVVPEMLRVKCFGLSSRRLSSLAGSQGFRGNELCCVFVPPPGVHTSMQTLTPVDSGSWLLAVLCGQGNLIAVFLKDLMPSLIQARLDRNRQDQGLLKDRVFADYKQVIQLIPFIIRLDFQVARCFALSEHYHVSSSRRSGEKAQLAVHTASPRLRSSDSPLLSSSASDAPLQEKRCENPKPTAPAAERLPRAPPDPCPGAIQGPPSQHSEEDQAASRGRRESSKKESSATSKSGLAGGGEYSSPTASELCCSGPVTEAGSPRPGRLFPLFGDFCSGAWDLRTRVTGSKTETQLGSGTSDGFVGLRTSVQLQLRGNASLTHTSLKPWPFGLQMGSHRAHTELQAFSTLQRRQTFCILLYLTSPGVLMEAALSCRGCRAAPQWAGTGGEGSGTGLKRFTRFLATGADWTDWYWLFLRVIQQGTLEKTPSLKHAFLKHEKKGDRKDDW</sequence>
<proteinExistence type="predicted"/>
<gene>
    <name evidence="2" type="ORF">H920_08252</name>
</gene>